<name>A0A502E7M6_9MYCO</name>
<accession>A0A502E7M6</accession>
<feature type="chain" id="PRO_5039290146" description="Secreted protein" evidence="1">
    <location>
        <begin position="24"/>
        <end position="168"/>
    </location>
</feature>
<dbReference type="RefSeq" id="WP_140694154.1">
    <property type="nucleotide sequence ID" value="NZ_RCZG01000007.1"/>
</dbReference>
<organism evidence="2 3">
    <name type="scientific">Mycolicibacterium hodleri</name>
    <dbReference type="NCBI Taxonomy" id="49897"/>
    <lineage>
        <taxon>Bacteria</taxon>
        <taxon>Bacillati</taxon>
        <taxon>Actinomycetota</taxon>
        <taxon>Actinomycetes</taxon>
        <taxon>Mycobacteriales</taxon>
        <taxon>Mycobacteriaceae</taxon>
        <taxon>Mycolicibacterium</taxon>
    </lineage>
</organism>
<dbReference type="OrthoDB" id="4628477at2"/>
<proteinExistence type="predicted"/>
<evidence type="ECO:0008006" key="4">
    <source>
        <dbReference type="Google" id="ProtNLM"/>
    </source>
</evidence>
<keyword evidence="3" id="KW-1185">Reference proteome</keyword>
<evidence type="ECO:0000313" key="2">
    <source>
        <dbReference type="EMBL" id="TPG32862.1"/>
    </source>
</evidence>
<gene>
    <name evidence="2" type="ORF">EAH80_19000</name>
</gene>
<comment type="caution">
    <text evidence="2">The sequence shown here is derived from an EMBL/GenBank/DDBJ whole genome shotgun (WGS) entry which is preliminary data.</text>
</comment>
<sequence length="168" mass="17868">MRRSVKRLGVGMFAGAIIGAGLAAPAAAVGAPYPDTTKYQRVSDLVKYRVVDEDGIWFTTPLGLTCGIGDDGSYGCSGVLPGAPFGDNEVGWFPGDSFPRLYRADELRFNSGRTQSILIGEAYVDYRGSRCAVSSDSLVYCIHGNDPNSQLAVNSSMTWRGADAEPST</sequence>
<dbReference type="AlphaFoldDB" id="A0A502E7M6"/>
<protein>
    <recommendedName>
        <fullName evidence="4">Secreted protein</fullName>
    </recommendedName>
</protein>
<keyword evidence="1" id="KW-0732">Signal</keyword>
<evidence type="ECO:0000313" key="3">
    <source>
        <dbReference type="Proteomes" id="UP000320095"/>
    </source>
</evidence>
<evidence type="ECO:0000256" key="1">
    <source>
        <dbReference type="SAM" id="SignalP"/>
    </source>
</evidence>
<dbReference type="Proteomes" id="UP000320095">
    <property type="component" value="Unassembled WGS sequence"/>
</dbReference>
<reference evidence="2 3" key="1">
    <citation type="journal article" date="2019" name="Environ. Microbiol.">
        <title>Species interactions and distinct microbial communities in high Arctic permafrost affected cryosols are associated with the CH4 and CO2 gas fluxes.</title>
        <authorList>
            <person name="Altshuler I."/>
            <person name="Hamel J."/>
            <person name="Turney S."/>
            <person name="Magnuson E."/>
            <person name="Levesque R."/>
            <person name="Greer C."/>
            <person name="Whyte L.G."/>
        </authorList>
    </citation>
    <scope>NUCLEOTIDE SEQUENCE [LARGE SCALE GENOMIC DNA]</scope>
    <source>
        <strain evidence="2 3">S5.20</strain>
    </source>
</reference>
<dbReference type="EMBL" id="RCZG01000007">
    <property type="protein sequence ID" value="TPG32862.1"/>
    <property type="molecule type" value="Genomic_DNA"/>
</dbReference>
<feature type="signal peptide" evidence="1">
    <location>
        <begin position="1"/>
        <end position="23"/>
    </location>
</feature>